<evidence type="ECO:0000256" key="6">
    <source>
        <dbReference type="ARBA" id="ARBA00022741"/>
    </source>
</evidence>
<dbReference type="PROSITE" id="PS50885">
    <property type="entry name" value="HAMP"/>
    <property type="match status" value="1"/>
</dbReference>
<sequence>MIRWRFGTGGLGLRLTVIMGAVLTPLAVLSYAQTLATERAAENRLRAAILGETLMAAAPQVDLLMQARGTAMALAASLPQLSDDPAACSTYLRQVAEEAEQDYSFLGFVPVDGHISCASTGAPYDVRNSGWLSDLRENPRPKLTVNREGPLSGTSILNLSLPVTDAAGQLIGFSSVSMPQSEFQDRGLGQAGSVGQPLAIVTFDRSGTVLTATNGLDDAARTIPAHHALKDLAGERGESFLDTAPDGHERAFAVVPLWEGELYLLASWPADVLDEAGLLSGWPPFAFPALMWAASLAVAWIAAHSQVLHQIRALRSSITAFAEGERRLPPLRLRGAATELRDVAEAYERMTRAVVQDEADLENVIHQKEVLLREVHHRVKNNLQLIASILNMQLRRAKTDEARAAMRNVQERVLSLATIHRELYLTSGQTDIRADELLPRIAAHILKIGATPERRFDLDLRVDEIRLVPDQAVAVALFLAEGLDNALKHAWRGPRGIASVGVSFTRTAEGLAALRVTNTLAPPSDGTVTDLGPMLPIEDGFGEKLLAAFASQLDGSFTRGPEAGLYVLRLSFTPAALEAGEERHRRAET</sequence>
<evidence type="ECO:0000256" key="7">
    <source>
        <dbReference type="ARBA" id="ARBA00022777"/>
    </source>
</evidence>
<evidence type="ECO:0000313" key="11">
    <source>
        <dbReference type="EMBL" id="PYF09910.1"/>
    </source>
</evidence>
<dbReference type="Gene3D" id="3.30.565.10">
    <property type="entry name" value="Histidine kinase-like ATPase, C-terminal domain"/>
    <property type="match status" value="1"/>
</dbReference>
<dbReference type="Pfam" id="PF07568">
    <property type="entry name" value="HisKA_2"/>
    <property type="match status" value="1"/>
</dbReference>
<dbReference type="GO" id="GO:0016020">
    <property type="term" value="C:membrane"/>
    <property type="evidence" value="ECO:0007669"/>
    <property type="project" value="UniProtKB-SubCell"/>
</dbReference>
<dbReference type="Gene3D" id="3.30.450.20">
    <property type="entry name" value="PAS domain"/>
    <property type="match status" value="2"/>
</dbReference>
<dbReference type="InterPro" id="IPR011495">
    <property type="entry name" value="Sig_transdc_His_kin_sub2_dim/P"/>
</dbReference>
<evidence type="ECO:0000256" key="4">
    <source>
        <dbReference type="ARBA" id="ARBA00022553"/>
    </source>
</evidence>
<evidence type="ECO:0000256" key="8">
    <source>
        <dbReference type="ARBA" id="ARBA00022840"/>
    </source>
</evidence>
<dbReference type="PANTHER" id="PTHR41523:SF8">
    <property type="entry name" value="ETHYLENE RESPONSE SENSOR PROTEIN"/>
    <property type="match status" value="1"/>
</dbReference>
<dbReference type="AlphaFoldDB" id="A0A318U612"/>
<keyword evidence="9" id="KW-0472">Membrane</keyword>
<gene>
    <name evidence="11" type="ORF">C8J30_10642</name>
</gene>
<dbReference type="OrthoDB" id="9767435at2"/>
<dbReference type="GO" id="GO:0004673">
    <property type="term" value="F:protein histidine kinase activity"/>
    <property type="evidence" value="ECO:0007669"/>
    <property type="project" value="UniProtKB-EC"/>
</dbReference>
<evidence type="ECO:0000256" key="5">
    <source>
        <dbReference type="ARBA" id="ARBA00022679"/>
    </source>
</evidence>
<dbReference type="InterPro" id="IPR003660">
    <property type="entry name" value="HAMP_dom"/>
</dbReference>
<dbReference type="GO" id="GO:0007165">
    <property type="term" value="P:signal transduction"/>
    <property type="evidence" value="ECO:0007669"/>
    <property type="project" value="InterPro"/>
</dbReference>
<keyword evidence="6" id="KW-0547">Nucleotide-binding</keyword>
<evidence type="ECO:0000256" key="9">
    <source>
        <dbReference type="SAM" id="Phobius"/>
    </source>
</evidence>
<keyword evidence="9" id="KW-0812">Transmembrane</keyword>
<keyword evidence="8" id="KW-0067">ATP-binding</keyword>
<accession>A0A318U612</accession>
<comment type="subcellular location">
    <subcellularLocation>
        <location evidence="2">Membrane</location>
    </subcellularLocation>
</comment>
<dbReference type="GO" id="GO:0005524">
    <property type="term" value="F:ATP binding"/>
    <property type="evidence" value="ECO:0007669"/>
    <property type="project" value="UniProtKB-KW"/>
</dbReference>
<protein>
    <recommendedName>
        <fullName evidence="3">histidine kinase</fullName>
        <ecNumber evidence="3">2.7.13.3</ecNumber>
    </recommendedName>
</protein>
<evidence type="ECO:0000313" key="12">
    <source>
        <dbReference type="Proteomes" id="UP000247727"/>
    </source>
</evidence>
<reference evidence="11 12" key="1">
    <citation type="submission" date="2018-06" db="EMBL/GenBank/DDBJ databases">
        <title>Genomic Encyclopedia of Type Strains, Phase III (KMG-III): the genomes of soil and plant-associated and newly described type strains.</title>
        <authorList>
            <person name="Whitman W."/>
        </authorList>
    </citation>
    <scope>NUCLEOTIDE SEQUENCE [LARGE SCALE GENOMIC DNA]</scope>
    <source>
        <strain evidence="11 12">JA737</strain>
    </source>
</reference>
<dbReference type="InterPro" id="IPR036890">
    <property type="entry name" value="HATPase_C_sf"/>
</dbReference>
<dbReference type="CDD" id="cd18773">
    <property type="entry name" value="PDC1_HK_sensor"/>
    <property type="match status" value="1"/>
</dbReference>
<comment type="caution">
    <text evidence="11">The sequence shown here is derived from an EMBL/GenBank/DDBJ whole genome shotgun (WGS) entry which is preliminary data.</text>
</comment>
<proteinExistence type="predicted"/>
<comment type="catalytic activity">
    <reaction evidence="1">
        <text>ATP + protein L-histidine = ADP + protein N-phospho-L-histidine.</text>
        <dbReference type="EC" id="2.7.13.3"/>
    </reaction>
</comment>
<dbReference type="PANTHER" id="PTHR41523">
    <property type="entry name" value="TWO-COMPONENT SYSTEM SENSOR PROTEIN"/>
    <property type="match status" value="1"/>
</dbReference>
<feature type="transmembrane region" description="Helical" evidence="9">
    <location>
        <begin position="12"/>
        <end position="32"/>
    </location>
</feature>
<evidence type="ECO:0000256" key="2">
    <source>
        <dbReference type="ARBA" id="ARBA00004370"/>
    </source>
</evidence>
<keyword evidence="4" id="KW-0597">Phosphoprotein</keyword>
<keyword evidence="5" id="KW-0808">Transferase</keyword>
<name>A0A318U612_9RHOB</name>
<dbReference type="RefSeq" id="WP_110805611.1">
    <property type="nucleotide sequence ID" value="NZ_QJTK01000006.1"/>
</dbReference>
<keyword evidence="9" id="KW-1133">Transmembrane helix</keyword>
<dbReference type="EC" id="2.7.13.3" evidence="3"/>
<organism evidence="11 12">
    <name type="scientific">Rhodobacter viridis</name>
    <dbReference type="NCBI Taxonomy" id="1054202"/>
    <lineage>
        <taxon>Bacteria</taxon>
        <taxon>Pseudomonadati</taxon>
        <taxon>Pseudomonadota</taxon>
        <taxon>Alphaproteobacteria</taxon>
        <taxon>Rhodobacterales</taxon>
        <taxon>Rhodobacter group</taxon>
        <taxon>Rhodobacter</taxon>
    </lineage>
</organism>
<feature type="domain" description="HAMP" evidence="10">
    <location>
        <begin position="305"/>
        <end position="359"/>
    </location>
</feature>
<dbReference type="Proteomes" id="UP000247727">
    <property type="component" value="Unassembled WGS sequence"/>
</dbReference>
<evidence type="ECO:0000256" key="1">
    <source>
        <dbReference type="ARBA" id="ARBA00000085"/>
    </source>
</evidence>
<evidence type="ECO:0000259" key="10">
    <source>
        <dbReference type="PROSITE" id="PS50885"/>
    </source>
</evidence>
<dbReference type="EMBL" id="QJTK01000006">
    <property type="protein sequence ID" value="PYF09910.1"/>
    <property type="molecule type" value="Genomic_DNA"/>
</dbReference>
<evidence type="ECO:0000256" key="3">
    <source>
        <dbReference type="ARBA" id="ARBA00012438"/>
    </source>
</evidence>
<keyword evidence="7 11" id="KW-0418">Kinase</keyword>
<keyword evidence="12" id="KW-1185">Reference proteome</keyword>